<evidence type="ECO:0008006" key="4">
    <source>
        <dbReference type="Google" id="ProtNLM"/>
    </source>
</evidence>
<reference evidence="2 3" key="1">
    <citation type="submission" date="2016-08" db="EMBL/GenBank/DDBJ databases">
        <title>Complete genome sequence of Streptomyces agglomeratus strain 6-3-2, a novel anti-MRSA actinomycete isolated from Wuli of Tebit, China.</title>
        <authorList>
            <person name="Chen X."/>
        </authorList>
    </citation>
    <scope>NUCLEOTIDE SEQUENCE [LARGE SCALE GENOMIC DNA]</scope>
    <source>
        <strain evidence="2 3">6-3-2</strain>
    </source>
</reference>
<feature type="compositionally biased region" description="Low complexity" evidence="1">
    <location>
        <begin position="357"/>
        <end position="376"/>
    </location>
</feature>
<organism evidence="2 3">
    <name type="scientific">Streptomyces agglomeratus</name>
    <dbReference type="NCBI Taxonomy" id="285458"/>
    <lineage>
        <taxon>Bacteria</taxon>
        <taxon>Bacillati</taxon>
        <taxon>Actinomycetota</taxon>
        <taxon>Actinomycetes</taxon>
        <taxon>Kitasatosporales</taxon>
        <taxon>Streptomycetaceae</taxon>
        <taxon>Streptomyces</taxon>
    </lineage>
</organism>
<dbReference type="SUPFAM" id="SSF140453">
    <property type="entry name" value="EsxAB dimer-like"/>
    <property type="match status" value="1"/>
</dbReference>
<dbReference type="OrthoDB" id="4147017at2"/>
<comment type="caution">
    <text evidence="2">The sequence shown here is derived from an EMBL/GenBank/DDBJ whole genome shotgun (WGS) entry which is preliminary data.</text>
</comment>
<dbReference type="Proteomes" id="UP000095759">
    <property type="component" value="Unassembled WGS sequence"/>
</dbReference>
<evidence type="ECO:0000313" key="3">
    <source>
        <dbReference type="Proteomes" id="UP000095759"/>
    </source>
</evidence>
<dbReference type="EMBL" id="MEHJ01000001">
    <property type="protein sequence ID" value="OEJ24713.1"/>
    <property type="molecule type" value="Genomic_DNA"/>
</dbReference>
<dbReference type="AlphaFoldDB" id="A0A1E5P595"/>
<feature type="compositionally biased region" description="Basic and acidic residues" evidence="1">
    <location>
        <begin position="383"/>
        <end position="392"/>
    </location>
</feature>
<evidence type="ECO:0000313" key="2">
    <source>
        <dbReference type="EMBL" id="OEJ24713.1"/>
    </source>
</evidence>
<protein>
    <recommendedName>
        <fullName evidence="4">WXG100 family type VII secretion target</fullName>
    </recommendedName>
</protein>
<dbReference type="STRING" id="285458.BGM19_27365"/>
<dbReference type="InterPro" id="IPR010310">
    <property type="entry name" value="T7SS_ESAT-6-like"/>
</dbReference>
<dbReference type="InterPro" id="IPR036689">
    <property type="entry name" value="ESAT-6-like_sf"/>
</dbReference>
<dbReference type="Pfam" id="PF06013">
    <property type="entry name" value="WXG100"/>
    <property type="match status" value="1"/>
</dbReference>
<feature type="region of interest" description="Disordered" evidence="1">
    <location>
        <begin position="315"/>
        <end position="392"/>
    </location>
</feature>
<gene>
    <name evidence="2" type="ORF">AS594_09700</name>
</gene>
<evidence type="ECO:0000256" key="1">
    <source>
        <dbReference type="SAM" id="MobiDB-lite"/>
    </source>
</evidence>
<dbReference type="Gene3D" id="1.10.287.1060">
    <property type="entry name" value="ESAT-6-like"/>
    <property type="match status" value="1"/>
</dbReference>
<name>A0A1E5P595_9ACTN</name>
<proteinExistence type="predicted"/>
<sequence>MSGSESMREELVELGIELVNPGGRPDELRQAAKAWRRLQSEVTGANGLLKALDRNVEDVVGDTWRGPAAEAFKAHWREVKAQVEKSTAEYDEIAGKLDEAADAIEQVNSEIHDIYIEIGVSIGVGVALSFVTLGLGSAAAATNVARLAGQAISLSERLGRLLSRIASAMRAYQRSTRTAKMLTDFGINWAGNTVGTTLSAAATGKGVDGAGLYQATWQGGVSSLVGTPLGVVGAGGATALLRNRGTTQLGMRAAENAAGGVVGNVGGGLAVDGVSQATGANKPEWLKNAVVNAAGGGVGGVGGVGLGAMAHHRQQAVGAPVVPPASPDAARSPGGSGRQGDGTQGAPQGAPQGGTQDGTRSAPAGQPGDGAGATPPVRARTPRQRDIRDDFG</sequence>
<accession>A0A1E5P595</accession>
<keyword evidence="3" id="KW-1185">Reference proteome</keyword>
<feature type="compositionally biased region" description="Gly residues" evidence="1">
    <location>
        <begin position="334"/>
        <end position="343"/>
    </location>
</feature>